<dbReference type="OrthoDB" id="3790645at2"/>
<gene>
    <name evidence="3" type="ORF">FB559_5052</name>
</gene>
<feature type="transmembrane region" description="Helical" evidence="2">
    <location>
        <begin position="155"/>
        <end position="176"/>
    </location>
</feature>
<reference evidence="3 4" key="1">
    <citation type="submission" date="2019-06" db="EMBL/GenBank/DDBJ databases">
        <title>Sequencing the genomes of 1000 actinobacteria strains.</title>
        <authorList>
            <person name="Klenk H.-P."/>
        </authorList>
    </citation>
    <scope>NUCLEOTIDE SEQUENCE [LARGE SCALE GENOMIC DNA]</scope>
    <source>
        <strain evidence="3 4">DSM 102200</strain>
    </source>
</reference>
<organism evidence="3 4">
    <name type="scientific">Actinoallomurus bryophytorum</name>
    <dbReference type="NCBI Taxonomy" id="1490222"/>
    <lineage>
        <taxon>Bacteria</taxon>
        <taxon>Bacillati</taxon>
        <taxon>Actinomycetota</taxon>
        <taxon>Actinomycetes</taxon>
        <taxon>Streptosporangiales</taxon>
        <taxon>Thermomonosporaceae</taxon>
        <taxon>Actinoallomurus</taxon>
    </lineage>
</organism>
<dbReference type="RefSeq" id="WP_141958131.1">
    <property type="nucleotide sequence ID" value="NZ_VFOZ01000001.1"/>
</dbReference>
<accession>A0A543CQI9</accession>
<feature type="transmembrane region" description="Helical" evidence="2">
    <location>
        <begin position="128"/>
        <end position="149"/>
    </location>
</feature>
<dbReference type="EMBL" id="VFOZ01000001">
    <property type="protein sequence ID" value="TQL99372.1"/>
    <property type="molecule type" value="Genomic_DNA"/>
</dbReference>
<feature type="region of interest" description="Disordered" evidence="1">
    <location>
        <begin position="182"/>
        <end position="207"/>
    </location>
</feature>
<keyword evidence="2" id="KW-1133">Transmembrane helix</keyword>
<sequence>MEVHGWVHDLYMVLFGIWGFVCLYGASTGLREEWKLYRQGPHVEAVVVGGLRTIRFGFREIPIRRRNTEPVVRFVTADGGQVEARVRHPVRRDEPPGVGEAIEVFYDPHKPQEVLAVSGFHTVVRTHIAMIGVGALFLCVAAGALLFGLPVETHVGVWGLLGPSIAGAVALARWAWRKRESQDDVATGGLSPGQGDDLHGRRDTSVP</sequence>
<protein>
    <submittedName>
        <fullName evidence="3">Uncharacterized protein DUF3592</fullName>
    </submittedName>
</protein>
<proteinExistence type="predicted"/>
<evidence type="ECO:0000313" key="4">
    <source>
        <dbReference type="Proteomes" id="UP000316096"/>
    </source>
</evidence>
<keyword evidence="4" id="KW-1185">Reference proteome</keyword>
<evidence type="ECO:0000256" key="2">
    <source>
        <dbReference type="SAM" id="Phobius"/>
    </source>
</evidence>
<dbReference type="Proteomes" id="UP000316096">
    <property type="component" value="Unassembled WGS sequence"/>
</dbReference>
<keyword evidence="2" id="KW-0812">Transmembrane</keyword>
<evidence type="ECO:0000256" key="1">
    <source>
        <dbReference type="SAM" id="MobiDB-lite"/>
    </source>
</evidence>
<feature type="transmembrane region" description="Helical" evidence="2">
    <location>
        <begin position="6"/>
        <end position="26"/>
    </location>
</feature>
<keyword evidence="2" id="KW-0472">Membrane</keyword>
<evidence type="ECO:0000313" key="3">
    <source>
        <dbReference type="EMBL" id="TQL99372.1"/>
    </source>
</evidence>
<dbReference type="AlphaFoldDB" id="A0A543CQI9"/>
<feature type="compositionally biased region" description="Basic and acidic residues" evidence="1">
    <location>
        <begin position="196"/>
        <end position="207"/>
    </location>
</feature>
<comment type="caution">
    <text evidence="3">The sequence shown here is derived from an EMBL/GenBank/DDBJ whole genome shotgun (WGS) entry which is preliminary data.</text>
</comment>
<name>A0A543CQI9_9ACTN</name>